<reference evidence="1" key="1">
    <citation type="journal article" date="2021" name="Proc. Natl. Acad. Sci. U.S.A.">
        <title>A Catalog of Tens of Thousands of Viruses from Human Metagenomes Reveals Hidden Associations with Chronic Diseases.</title>
        <authorList>
            <person name="Tisza M.J."/>
            <person name="Buck C.B."/>
        </authorList>
    </citation>
    <scope>NUCLEOTIDE SEQUENCE</scope>
    <source>
        <strain evidence="1">CtKmJ5</strain>
    </source>
</reference>
<dbReference type="EMBL" id="BK032705">
    <property type="protein sequence ID" value="DAF56017.1"/>
    <property type="molecule type" value="Genomic_DNA"/>
</dbReference>
<organism evidence="1">
    <name type="scientific">Podoviridae sp. ctKmJ5</name>
    <dbReference type="NCBI Taxonomy" id="2827732"/>
    <lineage>
        <taxon>Viruses</taxon>
        <taxon>Duplodnaviria</taxon>
        <taxon>Heunggongvirae</taxon>
        <taxon>Uroviricota</taxon>
        <taxon>Caudoviricetes</taxon>
    </lineage>
</organism>
<sequence length="36" mass="4251">MHRHVVNLYIKGVLSQAPLFILYKNIMNAYLNIVTY</sequence>
<accession>A0A8S5SYC7</accession>
<proteinExistence type="predicted"/>
<protein>
    <submittedName>
        <fullName evidence="1">Uncharacterized protein</fullName>
    </submittedName>
</protein>
<name>A0A8S5SYC7_9CAUD</name>
<evidence type="ECO:0000313" key="1">
    <source>
        <dbReference type="EMBL" id="DAF56017.1"/>
    </source>
</evidence>